<evidence type="ECO:0000256" key="9">
    <source>
        <dbReference type="NCBIfam" id="TIGR03937"/>
    </source>
</evidence>
<accession>A0A969WBU0</accession>
<evidence type="ECO:0000313" key="11">
    <source>
        <dbReference type="EMBL" id="NKF22576.1"/>
    </source>
</evidence>
<dbReference type="InterPro" id="IPR029044">
    <property type="entry name" value="Nucleotide-diphossugar_trans"/>
</dbReference>
<dbReference type="Gene3D" id="3.90.550.10">
    <property type="entry name" value="Spore Coat Polysaccharide Biosynthesis Protein SpsA, Chain A"/>
    <property type="match status" value="1"/>
</dbReference>
<feature type="transmembrane region" description="Helical" evidence="10">
    <location>
        <begin position="343"/>
        <end position="362"/>
    </location>
</feature>
<dbReference type="Proteomes" id="UP000653472">
    <property type="component" value="Unassembled WGS sequence"/>
</dbReference>
<dbReference type="InterPro" id="IPR023853">
    <property type="entry name" value="PGA_PgaC/IcaA"/>
</dbReference>
<evidence type="ECO:0000256" key="7">
    <source>
        <dbReference type="ARBA" id="ARBA00022989"/>
    </source>
</evidence>
<dbReference type="GO" id="GO:0008375">
    <property type="term" value="F:acetylglucosaminyltransferase activity"/>
    <property type="evidence" value="ECO:0007669"/>
    <property type="project" value="UniProtKB-UniRule"/>
</dbReference>
<evidence type="ECO:0000256" key="2">
    <source>
        <dbReference type="ARBA" id="ARBA00006739"/>
    </source>
</evidence>
<keyword evidence="6 10" id="KW-0812">Transmembrane</keyword>
<evidence type="ECO:0000313" key="12">
    <source>
        <dbReference type="Proteomes" id="UP000653472"/>
    </source>
</evidence>
<evidence type="ECO:0000256" key="5">
    <source>
        <dbReference type="ARBA" id="ARBA00022679"/>
    </source>
</evidence>
<dbReference type="GO" id="GO:0005886">
    <property type="term" value="C:plasma membrane"/>
    <property type="evidence" value="ECO:0007669"/>
    <property type="project" value="UniProtKB-SubCell"/>
</dbReference>
<dbReference type="EMBL" id="JAAVXB010000004">
    <property type="protein sequence ID" value="NKF22576.1"/>
    <property type="molecule type" value="Genomic_DNA"/>
</dbReference>
<feature type="transmembrane region" description="Helical" evidence="10">
    <location>
        <begin position="298"/>
        <end position="323"/>
    </location>
</feature>
<reference evidence="11" key="1">
    <citation type="submission" date="2020-03" db="EMBL/GenBank/DDBJ databases">
        <title>Solimonas marina sp. nov., isolated from deep seawater of the Pacific Ocean.</title>
        <authorList>
            <person name="Liu X."/>
            <person name="Lai Q."/>
            <person name="Sun F."/>
            <person name="Gai Y."/>
            <person name="Li G."/>
            <person name="Shao Z."/>
        </authorList>
    </citation>
    <scope>NUCLEOTIDE SEQUENCE</scope>
    <source>
        <strain evidence="11">C16B3</strain>
    </source>
</reference>
<dbReference type="AlphaFoldDB" id="A0A969WBU0"/>
<keyword evidence="7 10" id="KW-1133">Transmembrane helix</keyword>
<gene>
    <name evidence="11" type="primary">pgaC</name>
    <name evidence="11" type="ORF">G7Y82_09610</name>
</gene>
<dbReference type="EC" id="2.4.1.-" evidence="10"/>
<name>A0A969WBU0_9GAMM</name>
<evidence type="ECO:0000256" key="1">
    <source>
        <dbReference type="ARBA" id="ARBA00004651"/>
    </source>
</evidence>
<evidence type="ECO:0000256" key="3">
    <source>
        <dbReference type="ARBA" id="ARBA00022475"/>
    </source>
</evidence>
<feature type="transmembrane region" description="Helical" evidence="10">
    <location>
        <begin position="374"/>
        <end position="396"/>
    </location>
</feature>
<dbReference type="NCBIfam" id="TIGR03937">
    <property type="entry name" value="PgaC_IcaA"/>
    <property type="match status" value="1"/>
</dbReference>
<evidence type="ECO:0000256" key="4">
    <source>
        <dbReference type="ARBA" id="ARBA00022676"/>
    </source>
</evidence>
<keyword evidence="5 10" id="KW-0808">Transferase</keyword>
<comment type="caution">
    <text evidence="11">The sequence shown here is derived from an EMBL/GenBank/DDBJ whole genome shotgun (WGS) entry which is preliminary data.</text>
</comment>
<dbReference type="SUPFAM" id="SSF53448">
    <property type="entry name" value="Nucleotide-diphospho-sugar transferases"/>
    <property type="match status" value="1"/>
</dbReference>
<dbReference type="Pfam" id="PF13641">
    <property type="entry name" value="Glyco_tranf_2_3"/>
    <property type="match status" value="1"/>
</dbReference>
<keyword evidence="4 10" id="KW-0328">Glycosyltransferase</keyword>
<protein>
    <recommendedName>
        <fullName evidence="9 10">Poly-beta-1,6-N-acetyl-D-glucosamine synthase</fullName>
        <shortName evidence="10">Poly-beta-1,6-GlcNAc synthase</shortName>
        <ecNumber evidence="10">2.4.1.-</ecNumber>
    </recommendedName>
</protein>
<evidence type="ECO:0000256" key="8">
    <source>
        <dbReference type="ARBA" id="ARBA00023136"/>
    </source>
</evidence>
<dbReference type="GO" id="GO:0043708">
    <property type="term" value="P:cell adhesion involved in biofilm formation"/>
    <property type="evidence" value="ECO:0007669"/>
    <property type="project" value="InterPro"/>
</dbReference>
<comment type="similarity">
    <text evidence="2 10">Belongs to the glycosyltransferase 2 family.</text>
</comment>
<keyword evidence="12" id="KW-1185">Reference proteome</keyword>
<evidence type="ECO:0000256" key="10">
    <source>
        <dbReference type="RuleBase" id="RU364028"/>
    </source>
</evidence>
<organism evidence="11 12">
    <name type="scientific">Solimonas marina</name>
    <dbReference type="NCBI Taxonomy" id="2714601"/>
    <lineage>
        <taxon>Bacteria</taxon>
        <taxon>Pseudomonadati</taxon>
        <taxon>Pseudomonadota</taxon>
        <taxon>Gammaproteobacteria</taxon>
        <taxon>Nevskiales</taxon>
        <taxon>Nevskiaceae</taxon>
        <taxon>Solimonas</taxon>
    </lineage>
</organism>
<dbReference type="PANTHER" id="PTHR43630">
    <property type="entry name" value="POLY-BETA-1,6-N-ACETYL-D-GLUCOSAMINE SYNTHASE"/>
    <property type="match status" value="1"/>
</dbReference>
<dbReference type="CDD" id="cd06423">
    <property type="entry name" value="CESA_like"/>
    <property type="match status" value="1"/>
</dbReference>
<feature type="transmembrane region" description="Helical" evidence="10">
    <location>
        <begin position="15"/>
        <end position="35"/>
    </location>
</feature>
<dbReference type="RefSeq" id="WP_168147823.1">
    <property type="nucleotide sequence ID" value="NZ_JAAVXB010000004.1"/>
</dbReference>
<dbReference type="PANTHER" id="PTHR43630:SF1">
    <property type="entry name" value="POLY-BETA-1,6-N-ACETYL-D-GLUCOSAMINE SYNTHASE"/>
    <property type="match status" value="1"/>
</dbReference>
<sequence length="418" mass="48619">MNLAFGHLGLLRDFIFFYPLLMAFIWMVGGVYYYWRRERGRPDWTEPPPLRVFPPVSILVPCHNEGETVEETMAALALQQYPDFEVIAINDGSRDDTGARLDAMLSDYPWLRVIHLHRNAGKAAALKVGAMASSHEFFVCIDGDALLEPHAVQWMMSHFVDGVRVGAVTGNPRIRNRSTLIGKLQVGEFSSIIGLIKRGQRSYGRLFTVSGVISAFRRTALHRVGYWADNMMTEDIDISWRLQRDHWDIRYEPNALCYILMPETLRGLWRQRLRWAQGGIEVLIKEVRRLLFWRERRMWGVLLEFLLSVTWSYAMLLLIVLWGLSHVIDVPAEFRSDPLLPRWNGVVLGMVCLTQFAVSHWIDRRYEPKVWRGYYWMIWYPIAYWLLNMLTVVAGVPKALLRRGRGRAVWVSPDRGLR</sequence>
<keyword evidence="8 10" id="KW-0472">Membrane</keyword>
<proteinExistence type="inferred from homology"/>
<keyword evidence="3 10" id="KW-1003">Cell membrane</keyword>
<comment type="subcellular location">
    <subcellularLocation>
        <location evidence="1 10">Cell membrane</location>
        <topology evidence="1 10">Multi-pass membrane protein</topology>
    </subcellularLocation>
</comment>
<evidence type="ECO:0000256" key="6">
    <source>
        <dbReference type="ARBA" id="ARBA00022692"/>
    </source>
</evidence>